<accession>A0A1H4BTS9</accession>
<keyword evidence="6 11" id="KW-0812">Transmembrane</keyword>
<evidence type="ECO:0000313" key="14">
    <source>
        <dbReference type="Proteomes" id="UP000242469"/>
    </source>
</evidence>
<dbReference type="Pfam" id="PF07963">
    <property type="entry name" value="N_methyl"/>
    <property type="match status" value="1"/>
</dbReference>
<sequence length="172" mass="17922">MESEYSLNVRRTLGAGFSLVEVMVTVAVLAIILAIGIPSFQSFFENSRLNRANDDFIAAVNLARSEAITRELPAGGGVVLCERNAAGTACSGDAAWADGLMVLEMDAGGNVLQVIRAWDPVATAAVAAGANQITFSRDGRADPAVGFSVNVHGESQNYCLRPTGSVFKGGCP</sequence>
<evidence type="ECO:0000256" key="5">
    <source>
        <dbReference type="ARBA" id="ARBA00022519"/>
    </source>
</evidence>
<dbReference type="EMBL" id="FNRJ01000004">
    <property type="protein sequence ID" value="SEA51490.1"/>
    <property type="molecule type" value="Genomic_DNA"/>
</dbReference>
<evidence type="ECO:0000256" key="9">
    <source>
        <dbReference type="ARBA" id="ARBA00025772"/>
    </source>
</evidence>
<dbReference type="Proteomes" id="UP000242469">
    <property type="component" value="Unassembled WGS sequence"/>
</dbReference>
<evidence type="ECO:0000256" key="11">
    <source>
        <dbReference type="SAM" id="Phobius"/>
    </source>
</evidence>
<evidence type="ECO:0000256" key="7">
    <source>
        <dbReference type="ARBA" id="ARBA00022989"/>
    </source>
</evidence>
<keyword evidence="7 11" id="KW-1133">Transmembrane helix</keyword>
<evidence type="ECO:0000259" key="12">
    <source>
        <dbReference type="Pfam" id="PF12019"/>
    </source>
</evidence>
<keyword evidence="3" id="KW-1003">Cell membrane</keyword>
<dbReference type="GO" id="GO:0015627">
    <property type="term" value="C:type II protein secretion system complex"/>
    <property type="evidence" value="ECO:0007669"/>
    <property type="project" value="InterPro"/>
</dbReference>
<evidence type="ECO:0000256" key="10">
    <source>
        <dbReference type="ARBA" id="ARBA00030775"/>
    </source>
</evidence>
<dbReference type="Pfam" id="PF12019">
    <property type="entry name" value="GspH"/>
    <property type="match status" value="1"/>
</dbReference>
<proteinExistence type="inferred from homology"/>
<comment type="subcellular location">
    <subcellularLocation>
        <location evidence="1">Cell inner membrane</location>
        <topology evidence="1">Single-pass membrane protein</topology>
    </subcellularLocation>
</comment>
<dbReference type="NCBIfam" id="TIGR02532">
    <property type="entry name" value="IV_pilin_GFxxxE"/>
    <property type="match status" value="1"/>
</dbReference>
<evidence type="ECO:0000256" key="4">
    <source>
        <dbReference type="ARBA" id="ARBA00022481"/>
    </source>
</evidence>
<keyword evidence="14" id="KW-1185">Reference proteome</keyword>
<evidence type="ECO:0000256" key="8">
    <source>
        <dbReference type="ARBA" id="ARBA00023136"/>
    </source>
</evidence>
<feature type="domain" description="General secretion pathway GspH" evidence="12">
    <location>
        <begin position="54"/>
        <end position="160"/>
    </location>
</feature>
<reference evidence="14" key="1">
    <citation type="submission" date="2016-10" db="EMBL/GenBank/DDBJ databases">
        <authorList>
            <person name="Varghese N."/>
            <person name="Submissions S."/>
        </authorList>
    </citation>
    <scope>NUCLEOTIDE SEQUENCE [LARGE SCALE GENOMIC DNA]</scope>
    <source>
        <strain evidence="14">DSM 11526</strain>
    </source>
</reference>
<organism evidence="13 14">
    <name type="scientific">Marinobacterium iners DSM 11526</name>
    <dbReference type="NCBI Taxonomy" id="1122198"/>
    <lineage>
        <taxon>Bacteria</taxon>
        <taxon>Pseudomonadati</taxon>
        <taxon>Pseudomonadota</taxon>
        <taxon>Gammaproteobacteria</taxon>
        <taxon>Oceanospirillales</taxon>
        <taxon>Oceanospirillaceae</taxon>
        <taxon>Marinobacterium</taxon>
    </lineage>
</organism>
<comment type="similarity">
    <text evidence="9">Belongs to the GSP H family.</text>
</comment>
<keyword evidence="8 11" id="KW-0472">Membrane</keyword>
<dbReference type="PROSITE" id="PS00409">
    <property type="entry name" value="PROKAR_NTER_METHYL"/>
    <property type="match status" value="1"/>
</dbReference>
<gene>
    <name evidence="13" type="ORF">SAMN02745729_10461</name>
</gene>
<evidence type="ECO:0000313" key="13">
    <source>
        <dbReference type="EMBL" id="SEA51490.1"/>
    </source>
</evidence>
<protein>
    <recommendedName>
        <fullName evidence="2">Type II secretion system protein H</fullName>
    </recommendedName>
    <alternativeName>
        <fullName evidence="10">General secretion pathway protein H</fullName>
    </alternativeName>
</protein>
<dbReference type="RefSeq" id="WP_091824719.1">
    <property type="nucleotide sequence ID" value="NZ_FNRJ01000004.1"/>
</dbReference>
<evidence type="ECO:0000256" key="2">
    <source>
        <dbReference type="ARBA" id="ARBA00021549"/>
    </source>
</evidence>
<dbReference type="InterPro" id="IPR022346">
    <property type="entry name" value="T2SS_GspH"/>
</dbReference>
<evidence type="ECO:0000256" key="3">
    <source>
        <dbReference type="ARBA" id="ARBA00022475"/>
    </source>
</evidence>
<dbReference type="SUPFAM" id="SSF54523">
    <property type="entry name" value="Pili subunits"/>
    <property type="match status" value="1"/>
</dbReference>
<dbReference type="GO" id="GO:0005886">
    <property type="term" value="C:plasma membrane"/>
    <property type="evidence" value="ECO:0007669"/>
    <property type="project" value="UniProtKB-SubCell"/>
</dbReference>
<evidence type="ECO:0000256" key="6">
    <source>
        <dbReference type="ARBA" id="ARBA00022692"/>
    </source>
</evidence>
<dbReference type="GO" id="GO:0015628">
    <property type="term" value="P:protein secretion by the type II secretion system"/>
    <property type="evidence" value="ECO:0007669"/>
    <property type="project" value="InterPro"/>
</dbReference>
<dbReference type="InterPro" id="IPR045584">
    <property type="entry name" value="Pilin-like"/>
</dbReference>
<dbReference type="STRING" id="1122198.SAMN02745729_10461"/>
<name>A0A1H4BTS9_9GAMM</name>
<feature type="transmembrane region" description="Helical" evidence="11">
    <location>
        <begin position="12"/>
        <end position="37"/>
    </location>
</feature>
<keyword evidence="5" id="KW-0997">Cell inner membrane</keyword>
<evidence type="ECO:0000256" key="1">
    <source>
        <dbReference type="ARBA" id="ARBA00004377"/>
    </source>
</evidence>
<dbReference type="InterPro" id="IPR012902">
    <property type="entry name" value="N_methyl_site"/>
</dbReference>
<dbReference type="OrthoDB" id="6183358at2"/>
<dbReference type="AlphaFoldDB" id="A0A1H4BTS9"/>
<keyword evidence="4" id="KW-0488">Methylation</keyword>
<dbReference type="Gene3D" id="3.55.40.10">
    <property type="entry name" value="minor pseudopilin epsh domain"/>
    <property type="match status" value="1"/>
</dbReference>